<dbReference type="Gene3D" id="1.20.1280.50">
    <property type="match status" value="1"/>
</dbReference>
<dbReference type="Gramene" id="OIS97850">
    <property type="protein sequence ID" value="OIS97850"/>
    <property type="gene ID" value="A4A49_15922"/>
</dbReference>
<protein>
    <submittedName>
        <fullName evidence="2">F-box protein</fullName>
    </submittedName>
</protein>
<dbReference type="KEGG" id="nau:109233201"/>
<dbReference type="STRING" id="49451.A0A1J6IFY9"/>
<proteinExistence type="predicted"/>
<reference evidence="2" key="1">
    <citation type="submission" date="2016-11" db="EMBL/GenBank/DDBJ databases">
        <title>The genome of Nicotiana attenuata.</title>
        <authorList>
            <person name="Xu S."/>
            <person name="Brockmoeller T."/>
            <person name="Gaquerel E."/>
            <person name="Navarro A."/>
            <person name="Kuhl H."/>
            <person name="Gase K."/>
            <person name="Ling Z."/>
            <person name="Zhou W."/>
            <person name="Kreitzer C."/>
            <person name="Stanke M."/>
            <person name="Tang H."/>
            <person name="Lyons E."/>
            <person name="Pandey P."/>
            <person name="Pandey S.P."/>
            <person name="Timmermann B."/>
            <person name="Baldwin I.T."/>
        </authorList>
    </citation>
    <scope>NUCLEOTIDE SEQUENCE [LARGE SCALE GENOMIC DNA]</scope>
    <source>
        <strain evidence="2">UT</strain>
    </source>
</reference>
<keyword evidence="1" id="KW-1133">Transmembrane helix</keyword>
<feature type="transmembrane region" description="Helical" evidence="1">
    <location>
        <begin position="374"/>
        <end position="397"/>
    </location>
</feature>
<dbReference type="PANTHER" id="PTHR33736:SF13">
    <property type="entry name" value="OS11G0155100 PROTEIN"/>
    <property type="match status" value="1"/>
</dbReference>
<keyword evidence="1" id="KW-0812">Transmembrane</keyword>
<gene>
    <name evidence="2" type="ORF">A4A49_15922</name>
</gene>
<dbReference type="OMA" id="TICHSTW"/>
<organism evidence="2 3">
    <name type="scientific">Nicotiana attenuata</name>
    <name type="common">Coyote tobacco</name>
    <dbReference type="NCBI Taxonomy" id="49451"/>
    <lineage>
        <taxon>Eukaryota</taxon>
        <taxon>Viridiplantae</taxon>
        <taxon>Streptophyta</taxon>
        <taxon>Embryophyta</taxon>
        <taxon>Tracheophyta</taxon>
        <taxon>Spermatophyta</taxon>
        <taxon>Magnoliopsida</taxon>
        <taxon>eudicotyledons</taxon>
        <taxon>Gunneridae</taxon>
        <taxon>Pentapetalae</taxon>
        <taxon>asterids</taxon>
        <taxon>lamiids</taxon>
        <taxon>Solanales</taxon>
        <taxon>Solanaceae</taxon>
        <taxon>Nicotianoideae</taxon>
        <taxon>Nicotianeae</taxon>
        <taxon>Nicotiana</taxon>
    </lineage>
</organism>
<sequence length="399" mass="45418">MTSSPNYTPITMATAEKGGATKFSDLHPDIIEDHILSRLDGPTLASTSCSSTSLHHLSSENHLWSRICHSTWPSTDTPRVSHVISTFPNGGHRTFFAESFSLPLSDDKQIHDLESVDLKRMLHAIYLNLYYFFYICLYDLSRKQWIQLSSSVYVREMNSYASSDIINRSSSPPLELISAVDIHYKDKAVFSKVQKTETTTSWFQCSPFRIDMIDPKDVILTTIKHPNDDETCTYLIEDMTLSWILIVPIGRRAINLSSFKPVSVQRHWLTGEVQVRFTSILTADQKRGHVQCEIVVTCGGSEVGEMEVREVSLEVEDVDGTHLNGRESLVILQRALEGKRANGSNRAEIGRKRYKEFLEMRSERKERKLKREGALDVLCVAFGIFIFVAFWCSFFCLGR</sequence>
<dbReference type="AlphaFoldDB" id="A0A1J6IFY9"/>
<name>A0A1J6IFY9_NICAT</name>
<evidence type="ECO:0000313" key="2">
    <source>
        <dbReference type="EMBL" id="OIS97850.1"/>
    </source>
</evidence>
<keyword evidence="3" id="KW-1185">Reference proteome</keyword>
<dbReference type="OrthoDB" id="671172at2759"/>
<dbReference type="SUPFAM" id="SSF81383">
    <property type="entry name" value="F-box domain"/>
    <property type="match status" value="1"/>
</dbReference>
<dbReference type="PANTHER" id="PTHR33736">
    <property type="entry name" value="F-BOX PROTEIN-RELATED"/>
    <property type="match status" value="1"/>
</dbReference>
<evidence type="ECO:0000313" key="3">
    <source>
        <dbReference type="Proteomes" id="UP000187609"/>
    </source>
</evidence>
<dbReference type="InterPro" id="IPR045283">
    <property type="entry name" value="AT3G44326-like"/>
</dbReference>
<dbReference type="EMBL" id="MJEQ01037192">
    <property type="protein sequence ID" value="OIS97850.1"/>
    <property type="molecule type" value="Genomic_DNA"/>
</dbReference>
<evidence type="ECO:0000256" key="1">
    <source>
        <dbReference type="SAM" id="Phobius"/>
    </source>
</evidence>
<dbReference type="InterPro" id="IPR036047">
    <property type="entry name" value="F-box-like_dom_sf"/>
</dbReference>
<dbReference type="Proteomes" id="UP000187609">
    <property type="component" value="Unassembled WGS sequence"/>
</dbReference>
<accession>A0A1J6IFY9</accession>
<comment type="caution">
    <text evidence="2">The sequence shown here is derived from an EMBL/GenBank/DDBJ whole genome shotgun (WGS) entry which is preliminary data.</text>
</comment>
<keyword evidence="1" id="KW-0472">Membrane</keyword>